<dbReference type="EMBL" id="JACJHX010000005">
    <property type="protein sequence ID" value="MBA9026756.1"/>
    <property type="molecule type" value="Genomic_DNA"/>
</dbReference>
<evidence type="ECO:0000259" key="1">
    <source>
        <dbReference type="PROSITE" id="PS51500"/>
    </source>
</evidence>
<organism evidence="2 3">
    <name type="scientific">Peribacillus huizhouensis</name>
    <dbReference type="NCBI Taxonomy" id="1501239"/>
    <lineage>
        <taxon>Bacteria</taxon>
        <taxon>Bacillati</taxon>
        <taxon>Bacillota</taxon>
        <taxon>Bacilli</taxon>
        <taxon>Bacillales</taxon>
        <taxon>Bacillaceae</taxon>
        <taxon>Peribacillus</taxon>
    </lineage>
</organism>
<accession>A0ABR6CPA0</accession>
<sequence length="48" mass="5681">MADLIVDEEWIELMVQAKVLGLTKEEVLRFFEQKATENKKDEPTYHTI</sequence>
<gene>
    <name evidence="2" type="ORF">HNP81_002041</name>
</gene>
<dbReference type="Pfam" id="PF08671">
    <property type="entry name" value="SinI"/>
    <property type="match status" value="1"/>
</dbReference>
<protein>
    <recommendedName>
        <fullName evidence="1">Sin domain-containing protein</fullName>
    </recommendedName>
</protein>
<dbReference type="InterPro" id="IPR010981">
    <property type="entry name" value="SinR/SinI_dimer_dom"/>
</dbReference>
<dbReference type="Proteomes" id="UP000626697">
    <property type="component" value="Unassembled WGS sequence"/>
</dbReference>
<evidence type="ECO:0000313" key="2">
    <source>
        <dbReference type="EMBL" id="MBA9026756.1"/>
    </source>
</evidence>
<keyword evidence="3" id="KW-1185">Reference proteome</keyword>
<comment type="caution">
    <text evidence="2">The sequence shown here is derived from an EMBL/GenBank/DDBJ whole genome shotgun (WGS) entry which is preliminary data.</text>
</comment>
<dbReference type="InterPro" id="IPR036281">
    <property type="entry name" value="SinR/SinI_dimer_dom_sf"/>
</dbReference>
<dbReference type="SUPFAM" id="SSF47406">
    <property type="entry name" value="SinR repressor dimerisation domain-like"/>
    <property type="match status" value="1"/>
</dbReference>
<feature type="domain" description="Sin" evidence="1">
    <location>
        <begin position="1"/>
        <end position="35"/>
    </location>
</feature>
<dbReference type="PROSITE" id="PS51500">
    <property type="entry name" value="SIN"/>
    <property type="match status" value="1"/>
</dbReference>
<name>A0ABR6CPA0_9BACI</name>
<reference evidence="2 3" key="1">
    <citation type="submission" date="2020-08" db="EMBL/GenBank/DDBJ databases">
        <title>Genomic Encyclopedia of Type Strains, Phase IV (KMG-IV): sequencing the most valuable type-strain genomes for metagenomic binning, comparative biology and taxonomic classification.</title>
        <authorList>
            <person name="Goeker M."/>
        </authorList>
    </citation>
    <scope>NUCLEOTIDE SEQUENCE [LARGE SCALE GENOMIC DNA]</scope>
    <source>
        <strain evidence="2 3">DSM 105481</strain>
    </source>
</reference>
<dbReference type="RefSeq" id="WP_084552469.1">
    <property type="nucleotide sequence ID" value="NZ_JACJHX010000005.1"/>
</dbReference>
<evidence type="ECO:0000313" key="3">
    <source>
        <dbReference type="Proteomes" id="UP000626697"/>
    </source>
</evidence>
<proteinExistence type="predicted"/>